<dbReference type="SUPFAM" id="SSF53187">
    <property type="entry name" value="Zn-dependent exopeptidases"/>
    <property type="match status" value="1"/>
</dbReference>
<gene>
    <name evidence="13" type="ORF">SAMD00023353_3600250</name>
</gene>
<dbReference type="FunFam" id="3.40.630.10:FF:000084">
    <property type="entry name" value="Carboxypeptidase B2"/>
    <property type="match status" value="1"/>
</dbReference>
<dbReference type="STRING" id="77044.A0A1W2TMZ9"/>
<sequence>MKFPALLLIAAAALGAATPVAHRSEARVSYDGYKVYRVSFPAGGDIDGALDALAAIELRRRRETSGGDSEGRWAVDIAVAPHDVAAFEAADLDGSVAVLSHDLGAELAAETMVATGGSSDPKIAGAAGAALPGLEWFDAYHPYADHVQYWADLHAALPDNSELIVAGNSFQGRPIQGIHLWGKAGKDKKPAIFFNGNVHAREWITSMVVEYILYQLVTGYASDELVQKVLDNYDFYVLPVVNPDGFVYTQTTDRLWRKNRQTRANATAVGTDINRNWAVGWGGPGSSSSPSSETFSGFAPHDTPETAALAALAARLRDRPGGAGGIRLYVDWHSYAQVILLSYGYTCTEFPANLDEQTALARGIAAAIAGPYNTTFDYGPGCLVLYQSSGNGRDYLTDVGGAQFGWGIELRDTRYGFVLPPEQILPSGIEIWEGLKYAWSQF</sequence>
<dbReference type="PANTHER" id="PTHR11705:SF143">
    <property type="entry name" value="SLL0236 PROTEIN"/>
    <property type="match status" value="1"/>
</dbReference>
<accession>A0A1W2TMZ9</accession>
<keyword evidence="9" id="KW-0482">Metalloprotease</keyword>
<feature type="chain" id="PRO_5010728057" evidence="11">
    <location>
        <begin position="18"/>
        <end position="442"/>
    </location>
</feature>
<reference evidence="13" key="1">
    <citation type="submission" date="2016-03" db="EMBL/GenBank/DDBJ databases">
        <title>Draft genome sequence of Rosellinia necatrix.</title>
        <authorList>
            <person name="Kanematsu S."/>
        </authorList>
    </citation>
    <scope>NUCLEOTIDE SEQUENCE [LARGE SCALE GENOMIC DNA]</scope>
    <source>
        <strain evidence="13">W97</strain>
    </source>
</reference>
<dbReference type="PANTHER" id="PTHR11705">
    <property type="entry name" value="PROTEASE FAMILY M14 CARBOXYPEPTIDASE A,B"/>
    <property type="match status" value="1"/>
</dbReference>
<dbReference type="PROSITE" id="PS00132">
    <property type="entry name" value="CARBOXYPEPT_ZN_1"/>
    <property type="match status" value="1"/>
</dbReference>
<feature type="domain" description="Peptidase M14" evidence="12">
    <location>
        <begin position="139"/>
        <end position="442"/>
    </location>
</feature>
<dbReference type="OrthoDB" id="3626597at2759"/>
<dbReference type="SMART" id="SM00631">
    <property type="entry name" value="Zn_pept"/>
    <property type="match status" value="1"/>
</dbReference>
<comment type="similarity">
    <text evidence="2 10">Belongs to the peptidase M14 family.</text>
</comment>
<evidence type="ECO:0000313" key="13">
    <source>
        <dbReference type="EMBL" id="GAP89729.1"/>
    </source>
</evidence>
<keyword evidence="8" id="KW-0862">Zinc</keyword>
<feature type="signal peptide" evidence="11">
    <location>
        <begin position="1"/>
        <end position="17"/>
    </location>
</feature>
<keyword evidence="5" id="KW-0479">Metal-binding</keyword>
<dbReference type="Pfam" id="PF00246">
    <property type="entry name" value="Peptidase_M14"/>
    <property type="match status" value="1"/>
</dbReference>
<dbReference type="Proteomes" id="UP000054516">
    <property type="component" value="Unassembled WGS sequence"/>
</dbReference>
<dbReference type="InterPro" id="IPR000834">
    <property type="entry name" value="Peptidase_M14"/>
</dbReference>
<evidence type="ECO:0000256" key="9">
    <source>
        <dbReference type="ARBA" id="ARBA00023049"/>
    </source>
</evidence>
<dbReference type="PRINTS" id="PR00765">
    <property type="entry name" value="CRBOXYPTASEA"/>
</dbReference>
<keyword evidence="7" id="KW-0378">Hydrolase</keyword>
<evidence type="ECO:0000259" key="12">
    <source>
        <dbReference type="PROSITE" id="PS52035"/>
    </source>
</evidence>
<evidence type="ECO:0000256" key="3">
    <source>
        <dbReference type="ARBA" id="ARBA00022645"/>
    </source>
</evidence>
<evidence type="ECO:0000313" key="14">
    <source>
        <dbReference type="Proteomes" id="UP000054516"/>
    </source>
</evidence>
<evidence type="ECO:0000256" key="5">
    <source>
        <dbReference type="ARBA" id="ARBA00022723"/>
    </source>
</evidence>
<keyword evidence="14" id="KW-1185">Reference proteome</keyword>
<evidence type="ECO:0000256" key="7">
    <source>
        <dbReference type="ARBA" id="ARBA00022801"/>
    </source>
</evidence>
<evidence type="ECO:0000256" key="1">
    <source>
        <dbReference type="ARBA" id="ARBA00001947"/>
    </source>
</evidence>
<keyword evidence="6 11" id="KW-0732">Signal</keyword>
<dbReference type="GO" id="GO:0008270">
    <property type="term" value="F:zinc ion binding"/>
    <property type="evidence" value="ECO:0007669"/>
    <property type="project" value="InterPro"/>
</dbReference>
<evidence type="ECO:0000256" key="4">
    <source>
        <dbReference type="ARBA" id="ARBA00022670"/>
    </source>
</evidence>
<keyword evidence="4" id="KW-0645">Protease</keyword>
<dbReference type="EMBL" id="DF977481">
    <property type="protein sequence ID" value="GAP89729.1"/>
    <property type="molecule type" value="Genomic_DNA"/>
</dbReference>
<proteinExistence type="inferred from homology"/>
<dbReference type="CDD" id="cd03860">
    <property type="entry name" value="M14_CP_A-B_like"/>
    <property type="match status" value="1"/>
</dbReference>
<dbReference type="InterPro" id="IPR057246">
    <property type="entry name" value="CARBOXYPEPT_ZN_1"/>
</dbReference>
<dbReference type="PROSITE" id="PS52035">
    <property type="entry name" value="PEPTIDASE_M14"/>
    <property type="match status" value="1"/>
</dbReference>
<dbReference type="GO" id="GO:0006508">
    <property type="term" value="P:proteolysis"/>
    <property type="evidence" value="ECO:0007669"/>
    <property type="project" value="UniProtKB-KW"/>
</dbReference>
<protein>
    <submittedName>
        <fullName evidence="13">Putative zinc carboxypeptidase</fullName>
    </submittedName>
</protein>
<dbReference type="Gene3D" id="3.40.630.10">
    <property type="entry name" value="Zn peptidases"/>
    <property type="match status" value="1"/>
</dbReference>
<dbReference type="GO" id="GO:0004181">
    <property type="term" value="F:metallocarboxypeptidase activity"/>
    <property type="evidence" value="ECO:0007669"/>
    <property type="project" value="InterPro"/>
</dbReference>
<dbReference type="AlphaFoldDB" id="A0A1W2TMZ9"/>
<organism evidence="13">
    <name type="scientific">Rosellinia necatrix</name>
    <name type="common">White root-rot fungus</name>
    <dbReference type="NCBI Taxonomy" id="77044"/>
    <lineage>
        <taxon>Eukaryota</taxon>
        <taxon>Fungi</taxon>
        <taxon>Dikarya</taxon>
        <taxon>Ascomycota</taxon>
        <taxon>Pezizomycotina</taxon>
        <taxon>Sordariomycetes</taxon>
        <taxon>Xylariomycetidae</taxon>
        <taxon>Xylariales</taxon>
        <taxon>Xylariaceae</taxon>
        <taxon>Rosellinia</taxon>
    </lineage>
</organism>
<evidence type="ECO:0000256" key="8">
    <source>
        <dbReference type="ARBA" id="ARBA00022833"/>
    </source>
</evidence>
<evidence type="ECO:0000256" key="2">
    <source>
        <dbReference type="ARBA" id="ARBA00005988"/>
    </source>
</evidence>
<comment type="cofactor">
    <cofactor evidence="1">
        <name>Zn(2+)</name>
        <dbReference type="ChEBI" id="CHEBI:29105"/>
    </cofactor>
</comment>
<name>A0A1W2TMZ9_ROSNE</name>
<evidence type="ECO:0000256" key="10">
    <source>
        <dbReference type="PROSITE-ProRule" id="PRU01379"/>
    </source>
</evidence>
<feature type="active site" description="Proton donor/acceptor" evidence="10">
    <location>
        <position position="409"/>
    </location>
</feature>
<evidence type="ECO:0000256" key="11">
    <source>
        <dbReference type="SAM" id="SignalP"/>
    </source>
</evidence>
<evidence type="ECO:0000256" key="6">
    <source>
        <dbReference type="ARBA" id="ARBA00022729"/>
    </source>
</evidence>
<dbReference type="OMA" id="WPYKWEG"/>
<keyword evidence="3 13" id="KW-0121">Carboxypeptidase</keyword>